<accession>A0AAD4GKK0</accession>
<keyword evidence="7" id="KW-0560">Oxidoreductase</keyword>
<dbReference type="InterPro" id="IPR003171">
    <property type="entry name" value="Mehydrof_redctse-like"/>
</dbReference>
<dbReference type="PANTHER" id="PTHR45754:SF1">
    <property type="entry name" value="METHYLENETETRAHYDROFOLATE REDUCTASE 1"/>
    <property type="match status" value="1"/>
</dbReference>
<evidence type="ECO:0000256" key="8">
    <source>
        <dbReference type="RuleBase" id="RU004254"/>
    </source>
</evidence>
<evidence type="ECO:0000256" key="3">
    <source>
        <dbReference type="ARBA" id="ARBA00006743"/>
    </source>
</evidence>
<keyword evidence="4" id="KW-0285">Flavoprotein</keyword>
<name>A0AAD4GKK0_BOLED</name>
<dbReference type="InterPro" id="IPR004621">
    <property type="entry name" value="Fadh2_euk"/>
</dbReference>
<dbReference type="InterPro" id="IPR053806">
    <property type="entry name" value="MTHFR_C"/>
</dbReference>
<dbReference type="Pfam" id="PF02219">
    <property type="entry name" value="MTHFR"/>
    <property type="match status" value="1"/>
</dbReference>
<keyword evidence="6" id="KW-0521">NADP</keyword>
<reference evidence="10" key="2">
    <citation type="journal article" date="2020" name="Nat. Commun.">
        <title>Large-scale genome sequencing of mycorrhizal fungi provides insights into the early evolution of symbiotic traits.</title>
        <authorList>
            <person name="Miyauchi S."/>
            <person name="Kiss E."/>
            <person name="Kuo A."/>
            <person name="Drula E."/>
            <person name="Kohler A."/>
            <person name="Sanchez-Garcia M."/>
            <person name="Morin E."/>
            <person name="Andreopoulos B."/>
            <person name="Barry K.W."/>
            <person name="Bonito G."/>
            <person name="Buee M."/>
            <person name="Carver A."/>
            <person name="Chen C."/>
            <person name="Cichocki N."/>
            <person name="Clum A."/>
            <person name="Culley D."/>
            <person name="Crous P.W."/>
            <person name="Fauchery L."/>
            <person name="Girlanda M."/>
            <person name="Hayes R.D."/>
            <person name="Keri Z."/>
            <person name="LaButti K."/>
            <person name="Lipzen A."/>
            <person name="Lombard V."/>
            <person name="Magnuson J."/>
            <person name="Maillard F."/>
            <person name="Murat C."/>
            <person name="Nolan M."/>
            <person name="Ohm R.A."/>
            <person name="Pangilinan J."/>
            <person name="Pereira M.F."/>
            <person name="Perotto S."/>
            <person name="Peter M."/>
            <person name="Pfister S."/>
            <person name="Riley R."/>
            <person name="Sitrit Y."/>
            <person name="Stielow J.B."/>
            <person name="Szollosi G."/>
            <person name="Zifcakova L."/>
            <person name="Stursova M."/>
            <person name="Spatafora J.W."/>
            <person name="Tedersoo L."/>
            <person name="Vaario L.M."/>
            <person name="Yamada A."/>
            <person name="Yan M."/>
            <person name="Wang P."/>
            <person name="Xu J."/>
            <person name="Bruns T."/>
            <person name="Baldrian P."/>
            <person name="Vilgalys R."/>
            <person name="Dunand C."/>
            <person name="Henrissat B."/>
            <person name="Grigoriev I.V."/>
            <person name="Hibbett D."/>
            <person name="Nagy L.G."/>
            <person name="Martin F.M."/>
        </authorList>
    </citation>
    <scope>NUCLEOTIDE SEQUENCE</scope>
    <source>
        <strain evidence="10">BED1</strain>
    </source>
</reference>
<evidence type="ECO:0000256" key="4">
    <source>
        <dbReference type="ARBA" id="ARBA00022630"/>
    </source>
</evidence>
<dbReference type="GO" id="GO:0005829">
    <property type="term" value="C:cytosol"/>
    <property type="evidence" value="ECO:0007669"/>
    <property type="project" value="TreeGrafter"/>
</dbReference>
<sequence length="612" mass="68062">MKLSDKIAAHASTQPFYTFEFFPPRTDQGFDNLISRISRLSLLHPIAISVTWGAGGSTRGRSLDLAGLTQSEYSIDTILHLTCTNMLPGMVDDALREAKARGIQNILALRGDPPLGQEHWTPIDSRFTSALDLVKYIRSSEEYSSHFCIGVAAYPEGHSENDTNEDDAINILKQKVDAGAEFIVTQLFYDADRFIEWTRKVRSRGITTPIISGVMPIQTYASFLRVIKLCGAQVPSNIMVDLYTIRHDDQLVKDYGVRLTVDIIRRITGFGLVSGIHFCTLNLEKSVQAVLESLGWAGGSPIVKNKLIADSPLPSIRPSLPSSDLVVTPSLATTTAANALTSKPSLEMESPGCGELNNAATWDEFPNGRFGDYKSPAFGMQDQWGGLGINVHAVQSHWGNPTRTEDLTKLFLDYLDSNTSSTPFSASPLSPESGTILEHLKKLTRKGLWTVCSQPAIDNADSTDDVFGWGPKGGYVFQKGFVEFFAEENIVCQIEKRIEMEGKGWIHFFAANSQGQCRTNIPEDGRNAVTWGVFPGKEVVQTTIIERESFLTWKDEAFSIWADWASFYPPETSQRALLDKVRETRWLVSIVHHDFKRSNALWSFLLDRVVHL</sequence>
<evidence type="ECO:0000256" key="5">
    <source>
        <dbReference type="ARBA" id="ARBA00022827"/>
    </source>
</evidence>
<dbReference type="AlphaFoldDB" id="A0AAD4GKK0"/>
<protein>
    <submittedName>
        <fullName evidence="10">MTHFR-domain-containing protein</fullName>
    </submittedName>
</protein>
<dbReference type="FunFam" id="3.20.20.220:FF:000002">
    <property type="entry name" value="Methylenetetrahydrofolate reductase"/>
    <property type="match status" value="1"/>
</dbReference>
<dbReference type="EMBL" id="WHUW01000004">
    <property type="protein sequence ID" value="KAF8447823.1"/>
    <property type="molecule type" value="Genomic_DNA"/>
</dbReference>
<reference evidence="10" key="1">
    <citation type="submission" date="2019-10" db="EMBL/GenBank/DDBJ databases">
        <authorList>
            <consortium name="DOE Joint Genome Institute"/>
            <person name="Kuo A."/>
            <person name="Miyauchi S."/>
            <person name="Kiss E."/>
            <person name="Drula E."/>
            <person name="Kohler A."/>
            <person name="Sanchez-Garcia M."/>
            <person name="Andreopoulos B."/>
            <person name="Barry K.W."/>
            <person name="Bonito G."/>
            <person name="Buee M."/>
            <person name="Carver A."/>
            <person name="Chen C."/>
            <person name="Cichocki N."/>
            <person name="Clum A."/>
            <person name="Culley D."/>
            <person name="Crous P.W."/>
            <person name="Fauchery L."/>
            <person name="Girlanda M."/>
            <person name="Hayes R."/>
            <person name="Keri Z."/>
            <person name="LaButti K."/>
            <person name="Lipzen A."/>
            <person name="Lombard V."/>
            <person name="Magnuson J."/>
            <person name="Maillard F."/>
            <person name="Morin E."/>
            <person name="Murat C."/>
            <person name="Nolan M."/>
            <person name="Ohm R."/>
            <person name="Pangilinan J."/>
            <person name="Pereira M."/>
            <person name="Perotto S."/>
            <person name="Peter M."/>
            <person name="Riley R."/>
            <person name="Sitrit Y."/>
            <person name="Stielow B."/>
            <person name="Szollosi G."/>
            <person name="Zifcakova L."/>
            <person name="Stursova M."/>
            <person name="Spatafora J.W."/>
            <person name="Tedersoo L."/>
            <person name="Vaario L.-M."/>
            <person name="Yamada A."/>
            <person name="Yan M."/>
            <person name="Wang P."/>
            <person name="Xu J."/>
            <person name="Bruns T."/>
            <person name="Baldrian P."/>
            <person name="Vilgalys R."/>
            <person name="Henrissat B."/>
            <person name="Grigoriev I.V."/>
            <person name="Hibbett D."/>
            <person name="Nagy L.G."/>
            <person name="Martin F.M."/>
        </authorList>
    </citation>
    <scope>NUCLEOTIDE SEQUENCE</scope>
    <source>
        <strain evidence="10">BED1</strain>
    </source>
</reference>
<evidence type="ECO:0000256" key="7">
    <source>
        <dbReference type="ARBA" id="ARBA00023002"/>
    </source>
</evidence>
<feature type="domain" description="MTHFR SAM-binding regulatory" evidence="9">
    <location>
        <begin position="359"/>
        <end position="607"/>
    </location>
</feature>
<comment type="cofactor">
    <cofactor evidence="1">
        <name>FAD</name>
        <dbReference type="ChEBI" id="CHEBI:57692"/>
    </cofactor>
</comment>
<comment type="caution">
    <text evidence="10">The sequence shown here is derived from an EMBL/GenBank/DDBJ whole genome shotgun (WGS) entry which is preliminary data.</text>
</comment>
<evidence type="ECO:0000256" key="6">
    <source>
        <dbReference type="ARBA" id="ARBA00022857"/>
    </source>
</evidence>
<evidence type="ECO:0000313" key="11">
    <source>
        <dbReference type="Proteomes" id="UP001194468"/>
    </source>
</evidence>
<dbReference type="GO" id="GO:0009086">
    <property type="term" value="P:methionine biosynthetic process"/>
    <property type="evidence" value="ECO:0007669"/>
    <property type="project" value="TreeGrafter"/>
</dbReference>
<dbReference type="NCBIfam" id="TIGR00677">
    <property type="entry name" value="fadh2_euk"/>
    <property type="match status" value="1"/>
</dbReference>
<evidence type="ECO:0000256" key="1">
    <source>
        <dbReference type="ARBA" id="ARBA00001974"/>
    </source>
</evidence>
<keyword evidence="11" id="KW-1185">Reference proteome</keyword>
<dbReference type="PANTHER" id="PTHR45754">
    <property type="entry name" value="METHYLENETETRAHYDROFOLATE REDUCTASE"/>
    <property type="match status" value="1"/>
</dbReference>
<comment type="similarity">
    <text evidence="3">Belongs to the methylenetetrahydrofolate reductase family.</text>
</comment>
<dbReference type="CDD" id="cd00537">
    <property type="entry name" value="MTHFR"/>
    <property type="match status" value="1"/>
</dbReference>
<evidence type="ECO:0000259" key="9">
    <source>
        <dbReference type="Pfam" id="PF21895"/>
    </source>
</evidence>
<gene>
    <name evidence="10" type="ORF">L210DRAFT_3441356</name>
</gene>
<evidence type="ECO:0000313" key="10">
    <source>
        <dbReference type="EMBL" id="KAF8447823.1"/>
    </source>
</evidence>
<dbReference type="Pfam" id="PF21895">
    <property type="entry name" value="MTHFR_C"/>
    <property type="match status" value="1"/>
</dbReference>
<dbReference type="InterPro" id="IPR029041">
    <property type="entry name" value="FAD-linked_oxidoreductase-like"/>
</dbReference>
<proteinExistence type="inferred from homology"/>
<dbReference type="GO" id="GO:0004489">
    <property type="term" value="F:methylenetetrahydrofolate reductase [NAD(P)H] activity"/>
    <property type="evidence" value="ECO:0007669"/>
    <property type="project" value="InterPro"/>
</dbReference>
<dbReference type="GO" id="GO:0035999">
    <property type="term" value="P:tetrahydrofolate interconversion"/>
    <property type="evidence" value="ECO:0007669"/>
    <property type="project" value="TreeGrafter"/>
</dbReference>
<evidence type="ECO:0000256" key="2">
    <source>
        <dbReference type="ARBA" id="ARBA00004777"/>
    </source>
</evidence>
<comment type="pathway">
    <text evidence="2 8">One-carbon metabolism; tetrahydrofolate interconversion.</text>
</comment>
<organism evidence="10 11">
    <name type="scientific">Boletus edulis BED1</name>
    <dbReference type="NCBI Taxonomy" id="1328754"/>
    <lineage>
        <taxon>Eukaryota</taxon>
        <taxon>Fungi</taxon>
        <taxon>Dikarya</taxon>
        <taxon>Basidiomycota</taxon>
        <taxon>Agaricomycotina</taxon>
        <taxon>Agaricomycetes</taxon>
        <taxon>Agaricomycetidae</taxon>
        <taxon>Boletales</taxon>
        <taxon>Boletineae</taxon>
        <taxon>Boletaceae</taxon>
        <taxon>Boletoideae</taxon>
        <taxon>Boletus</taxon>
    </lineage>
</organism>
<keyword evidence="5" id="KW-0274">FAD</keyword>
<dbReference type="GO" id="GO:0071949">
    <property type="term" value="F:FAD binding"/>
    <property type="evidence" value="ECO:0007669"/>
    <property type="project" value="TreeGrafter"/>
</dbReference>
<dbReference type="SUPFAM" id="SSF51730">
    <property type="entry name" value="FAD-linked oxidoreductase"/>
    <property type="match status" value="1"/>
</dbReference>
<dbReference type="Gene3D" id="3.20.20.220">
    <property type="match status" value="1"/>
</dbReference>
<dbReference type="Proteomes" id="UP001194468">
    <property type="component" value="Unassembled WGS sequence"/>
</dbReference>